<dbReference type="GO" id="GO:0004860">
    <property type="term" value="F:protein kinase inhibitor activity"/>
    <property type="evidence" value="ECO:0007669"/>
    <property type="project" value="UniProtKB-KW"/>
</dbReference>
<dbReference type="EMBL" id="GGEC01013167">
    <property type="protein sequence ID" value="MBW93650.1"/>
    <property type="molecule type" value="Transcribed_RNA"/>
</dbReference>
<proteinExistence type="predicted"/>
<sequence>MSNLELLLVKEDKEEVDFNLLERANAEFQAESHVNDSQDRDSCQHGQEERSKEEKDDEKEEERKTCTDSFAESKKSPSLGELNPTGDDDYDGGDGFRTPTSLEHKIPAIKECPPAPRKAKPLPSLKRKASPPNACISLLLDLSQEVKSPSQRPARSDLHEKTKKARTPDDDQPIN</sequence>
<protein>
    <submittedName>
        <fullName evidence="4">Uncharacterized protein MANES_09G089000</fullName>
    </submittedName>
</protein>
<dbReference type="EMBL" id="GGEC01013165">
    <property type="protein sequence ID" value="MBW93648.1"/>
    <property type="molecule type" value="Transcribed_RNA"/>
</dbReference>
<keyword evidence="1" id="KW-0649">Protein kinase inhibitor</keyword>
<evidence type="ECO:0000313" key="4">
    <source>
        <dbReference type="EMBL" id="MBW93649.1"/>
    </source>
</evidence>
<evidence type="ECO:0000256" key="2">
    <source>
        <dbReference type="ARBA" id="ARBA00023306"/>
    </source>
</evidence>
<dbReference type="PANTHER" id="PTHR33142">
    <property type="entry name" value="CYCLIN-DEPENDENT PROTEIN KINASE INHIBITOR SMR13"/>
    <property type="match status" value="1"/>
</dbReference>
<dbReference type="GO" id="GO:0032875">
    <property type="term" value="P:regulation of DNA endoreduplication"/>
    <property type="evidence" value="ECO:0007669"/>
    <property type="project" value="InterPro"/>
</dbReference>
<reference evidence="4" key="1">
    <citation type="submission" date="2018-02" db="EMBL/GenBank/DDBJ databases">
        <title>Rhizophora mucronata_Transcriptome.</title>
        <authorList>
            <person name="Meera S.P."/>
            <person name="Sreeshan A."/>
            <person name="Augustine A."/>
        </authorList>
    </citation>
    <scope>NUCLEOTIDE SEQUENCE</scope>
    <source>
        <tissue evidence="4">Leaf</tissue>
    </source>
</reference>
<organism evidence="4">
    <name type="scientific">Rhizophora mucronata</name>
    <name type="common">Asiatic mangrove</name>
    <dbReference type="NCBI Taxonomy" id="61149"/>
    <lineage>
        <taxon>Eukaryota</taxon>
        <taxon>Viridiplantae</taxon>
        <taxon>Streptophyta</taxon>
        <taxon>Embryophyta</taxon>
        <taxon>Tracheophyta</taxon>
        <taxon>Spermatophyta</taxon>
        <taxon>Magnoliopsida</taxon>
        <taxon>eudicotyledons</taxon>
        <taxon>Gunneridae</taxon>
        <taxon>Pentapetalae</taxon>
        <taxon>rosids</taxon>
        <taxon>fabids</taxon>
        <taxon>Malpighiales</taxon>
        <taxon>Rhizophoraceae</taxon>
        <taxon>Rhizophora</taxon>
    </lineage>
</organism>
<dbReference type="EMBL" id="GGEC01013166">
    <property type="protein sequence ID" value="MBW93649.1"/>
    <property type="molecule type" value="Transcribed_RNA"/>
</dbReference>
<dbReference type="AlphaFoldDB" id="A0A2P2JJJ7"/>
<feature type="compositionally biased region" description="Basic and acidic residues" evidence="3">
    <location>
        <begin position="33"/>
        <end position="54"/>
    </location>
</feature>
<dbReference type="InterPro" id="IPR040389">
    <property type="entry name" value="SMR"/>
</dbReference>
<dbReference type="PANTHER" id="PTHR33142:SF65">
    <property type="entry name" value="CYCLIN-DEPENDENT PROTEIN KINASE INHIBITOR SMR2-LIKE"/>
    <property type="match status" value="1"/>
</dbReference>
<evidence type="ECO:0000256" key="1">
    <source>
        <dbReference type="ARBA" id="ARBA00023013"/>
    </source>
</evidence>
<feature type="compositionally biased region" description="Basic and acidic residues" evidence="3">
    <location>
        <begin position="61"/>
        <end position="75"/>
    </location>
</feature>
<dbReference type="GO" id="GO:0005634">
    <property type="term" value="C:nucleus"/>
    <property type="evidence" value="ECO:0007669"/>
    <property type="project" value="TreeGrafter"/>
</dbReference>
<accession>A0A2P2JJJ7</accession>
<keyword evidence="2" id="KW-0131">Cell cycle</keyword>
<evidence type="ECO:0000256" key="3">
    <source>
        <dbReference type="SAM" id="MobiDB-lite"/>
    </source>
</evidence>
<feature type="region of interest" description="Disordered" evidence="3">
    <location>
        <begin position="28"/>
        <end position="175"/>
    </location>
</feature>
<feature type="compositionally biased region" description="Basic residues" evidence="3">
    <location>
        <begin position="117"/>
        <end position="129"/>
    </location>
</feature>
<name>A0A2P2JJJ7_RHIMU</name>